<evidence type="ECO:0000256" key="2">
    <source>
        <dbReference type="SAM" id="SignalP"/>
    </source>
</evidence>
<proteinExistence type="predicted"/>
<dbReference type="Proteomes" id="UP001165069">
    <property type="component" value="Unassembled WGS sequence"/>
</dbReference>
<dbReference type="Gene3D" id="2.60.120.260">
    <property type="entry name" value="Galactose-binding domain-like"/>
    <property type="match status" value="1"/>
</dbReference>
<sequence>MSGRWFLVVLLLCAALGAEAPELLEPVQTRYTKQEVLVPMRDGVKLFTSIYLPKDAGHPHPILLNRTPYSVGPYGPDAFRSGVGPSAAFAKEDYIVVYQDVRGRFRSEGQFVDARPFNPAKGPRDTDEGTDTYDTIEWLLKNLPNHNGRVGQWGISYPGHYAAQGMLCGHPALKAVSPQAPMIDLWEGDDSYHRGAFQLTANFGFFLFFHSQREPSADLHPAFLQPGTADGYRWYLEAGPVAGLPAKVQQQPEPIWEDYLRHTTYDAYWQARNLRPHLRGVRPAVLTVGGWFDGEDLFGALACAATLDQQSPGTDSHLVMGPWTHGQWASGDGSRIGPVAFGSKTAAWFEEEVELRFFNQHLKGEAGQALPKATMFETGRNQWRTFDAWPPRAAKPKTFYLEARGRIGSTAPSDQAPVFDAFTSDPARPVPYTQDISFHYSAPYMVEDQRFAARRPDVLVFETAPLEADLTLAGPLRPVLQVSTTGTDSDWIVKVIDVFPDDAPDPEDAPRGWHAAGSQMLVRGDVMRGKFRHSYSKPEPFVPGKPTEVAFTLPDVFHTFRKGHRLMVQVQSSWFPLVDLNPQTFCEIPTAQPTVFQKAEQRLYHSKALPSRLEVLVLD</sequence>
<dbReference type="InterPro" id="IPR005674">
    <property type="entry name" value="CocE/Ser_esterase"/>
</dbReference>
<dbReference type="SMART" id="SM00939">
    <property type="entry name" value="PepX_C"/>
    <property type="match status" value="1"/>
</dbReference>
<feature type="chain" id="PRO_5047439704" evidence="2">
    <location>
        <begin position="21"/>
        <end position="619"/>
    </location>
</feature>
<dbReference type="Pfam" id="PF02129">
    <property type="entry name" value="Peptidase_S15"/>
    <property type="match status" value="1"/>
</dbReference>
<keyword evidence="2" id="KW-0732">Signal</keyword>
<organism evidence="4 5">
    <name type="scientific">Geothrix limicola</name>
    <dbReference type="NCBI Taxonomy" id="2927978"/>
    <lineage>
        <taxon>Bacteria</taxon>
        <taxon>Pseudomonadati</taxon>
        <taxon>Acidobacteriota</taxon>
        <taxon>Holophagae</taxon>
        <taxon>Holophagales</taxon>
        <taxon>Holophagaceae</taxon>
        <taxon>Geothrix</taxon>
    </lineage>
</organism>
<dbReference type="SUPFAM" id="SSF53474">
    <property type="entry name" value="alpha/beta-Hydrolases"/>
    <property type="match status" value="1"/>
</dbReference>
<accession>A0ABQ5QCG9</accession>
<evidence type="ECO:0000313" key="5">
    <source>
        <dbReference type="Proteomes" id="UP001165069"/>
    </source>
</evidence>
<evidence type="ECO:0000259" key="3">
    <source>
        <dbReference type="SMART" id="SM00939"/>
    </source>
</evidence>
<feature type="domain" description="Xaa-Pro dipeptidyl-peptidase C-terminal" evidence="3">
    <location>
        <begin position="355"/>
        <end position="614"/>
    </location>
</feature>
<dbReference type="InterPro" id="IPR013736">
    <property type="entry name" value="Xaa-Pro_dipept_C"/>
</dbReference>
<name>A0ABQ5QCG9_9BACT</name>
<dbReference type="SUPFAM" id="SSF49785">
    <property type="entry name" value="Galactose-binding domain-like"/>
    <property type="match status" value="1"/>
</dbReference>
<dbReference type="InterPro" id="IPR000383">
    <property type="entry name" value="Xaa-Pro-like_dom"/>
</dbReference>
<keyword evidence="5" id="KW-1185">Reference proteome</keyword>
<evidence type="ECO:0000313" key="4">
    <source>
        <dbReference type="EMBL" id="GLH72372.1"/>
    </source>
</evidence>
<comment type="caution">
    <text evidence="4">The sequence shown here is derived from an EMBL/GenBank/DDBJ whole genome shotgun (WGS) entry which is preliminary data.</text>
</comment>
<dbReference type="Pfam" id="PF08530">
    <property type="entry name" value="PepX_C"/>
    <property type="match status" value="1"/>
</dbReference>
<dbReference type="NCBIfam" id="TIGR00976">
    <property type="entry name" value="CocE_NonD"/>
    <property type="match status" value="1"/>
</dbReference>
<dbReference type="Gene3D" id="3.40.50.1820">
    <property type="entry name" value="alpha/beta hydrolase"/>
    <property type="match status" value="1"/>
</dbReference>
<reference evidence="4 5" key="1">
    <citation type="journal article" date="2023" name="Antonie Van Leeuwenhoek">
        <title>Mesoterricola silvestris gen. nov., sp. nov., Mesoterricola sediminis sp. nov., Geothrix oryzae sp. nov., Geothrix edaphica sp. nov., Geothrix rubra sp. nov., and Geothrix limicola sp. nov., six novel members of Acidobacteriota isolated from soils.</title>
        <authorList>
            <person name="Itoh H."/>
            <person name="Sugisawa Y."/>
            <person name="Mise K."/>
            <person name="Xu Z."/>
            <person name="Kuniyasu M."/>
            <person name="Ushijima N."/>
            <person name="Kawano K."/>
            <person name="Kobayashi E."/>
            <person name="Shiratori Y."/>
            <person name="Masuda Y."/>
            <person name="Senoo K."/>
        </authorList>
    </citation>
    <scope>NUCLEOTIDE SEQUENCE [LARGE SCALE GENOMIC DNA]</scope>
    <source>
        <strain evidence="4 5">Red804</strain>
    </source>
</reference>
<dbReference type="InterPro" id="IPR029058">
    <property type="entry name" value="AB_hydrolase_fold"/>
</dbReference>
<dbReference type="Gene3D" id="1.10.3020.10">
    <property type="entry name" value="alpha-amino acid ester hydrolase ( Helical cap domain)"/>
    <property type="match status" value="1"/>
</dbReference>
<keyword evidence="1" id="KW-0378">Hydrolase</keyword>
<evidence type="ECO:0000256" key="1">
    <source>
        <dbReference type="ARBA" id="ARBA00022801"/>
    </source>
</evidence>
<protein>
    <submittedName>
        <fullName evidence="4">Glutaryl-7-ACA acylase</fullName>
    </submittedName>
</protein>
<dbReference type="EMBL" id="BSDE01000001">
    <property type="protein sequence ID" value="GLH72372.1"/>
    <property type="molecule type" value="Genomic_DNA"/>
</dbReference>
<dbReference type="RefSeq" id="WP_285570851.1">
    <property type="nucleotide sequence ID" value="NZ_BSDE01000001.1"/>
</dbReference>
<feature type="signal peptide" evidence="2">
    <location>
        <begin position="1"/>
        <end position="20"/>
    </location>
</feature>
<dbReference type="InterPro" id="IPR008979">
    <property type="entry name" value="Galactose-bd-like_sf"/>
</dbReference>
<gene>
    <name evidence="4" type="primary">gaa_1</name>
    <name evidence="4" type="ORF">GETHLI_08740</name>
</gene>